<evidence type="ECO:0000256" key="4">
    <source>
        <dbReference type="ARBA" id="ARBA00022989"/>
    </source>
</evidence>
<keyword evidence="6" id="KW-0175">Coiled coil</keyword>
<feature type="transmembrane region" description="Helical" evidence="7">
    <location>
        <begin position="139"/>
        <end position="156"/>
    </location>
</feature>
<dbReference type="EMBL" id="AZBU02000014">
    <property type="protein sequence ID" value="TKR57855.1"/>
    <property type="molecule type" value="Genomic_DNA"/>
</dbReference>
<accession>A0A4V5ZWZ7</accession>
<gene>
    <name evidence="8" type="ORF">L596_030500</name>
</gene>
<keyword evidence="4 7" id="KW-1133">Transmembrane helix</keyword>
<protein>
    <recommendedName>
        <fullName evidence="10">TMPIT-like protein</fullName>
    </recommendedName>
</protein>
<dbReference type="InterPro" id="IPR012926">
    <property type="entry name" value="TMEM120A/B"/>
</dbReference>
<dbReference type="Pfam" id="PF07851">
    <property type="entry name" value="TMEM120A-B"/>
    <property type="match status" value="1"/>
</dbReference>
<comment type="caution">
    <text evidence="8">The sequence shown here is derived from an EMBL/GenBank/DDBJ whole genome shotgun (WGS) entry which is preliminary data.</text>
</comment>
<comment type="subcellular location">
    <subcellularLocation>
        <location evidence="1">Membrane</location>
        <topology evidence="1">Multi-pass membrane protein</topology>
    </subcellularLocation>
</comment>
<evidence type="ECO:0000256" key="6">
    <source>
        <dbReference type="SAM" id="Coils"/>
    </source>
</evidence>
<dbReference type="STRING" id="34508.A0A4V5ZWZ7"/>
<reference evidence="8 9" key="2">
    <citation type="journal article" date="2019" name="G3 (Bethesda)">
        <title>Hybrid Assembly of the Genome of the Entomopathogenic Nematode Steinernema carpocapsae Identifies the X-Chromosome.</title>
        <authorList>
            <person name="Serra L."/>
            <person name="Macchietto M."/>
            <person name="Macias-Munoz A."/>
            <person name="McGill C.J."/>
            <person name="Rodriguez I.M."/>
            <person name="Rodriguez B."/>
            <person name="Murad R."/>
            <person name="Mortazavi A."/>
        </authorList>
    </citation>
    <scope>NUCLEOTIDE SEQUENCE [LARGE SCALE GENOMIC DNA]</scope>
    <source>
        <strain evidence="8 9">ALL</strain>
    </source>
</reference>
<organism evidence="8 9">
    <name type="scientific">Steinernema carpocapsae</name>
    <name type="common">Entomopathogenic nematode</name>
    <dbReference type="NCBI Taxonomy" id="34508"/>
    <lineage>
        <taxon>Eukaryota</taxon>
        <taxon>Metazoa</taxon>
        <taxon>Ecdysozoa</taxon>
        <taxon>Nematoda</taxon>
        <taxon>Chromadorea</taxon>
        <taxon>Rhabditida</taxon>
        <taxon>Tylenchina</taxon>
        <taxon>Panagrolaimomorpha</taxon>
        <taxon>Strongyloidoidea</taxon>
        <taxon>Steinernematidae</taxon>
        <taxon>Steinernema</taxon>
    </lineage>
</organism>
<dbReference type="AlphaFoldDB" id="A0A4V5ZWZ7"/>
<keyword evidence="9" id="KW-1185">Reference proteome</keyword>
<name>A0A4V5ZWZ7_STECR</name>
<feature type="transmembrane region" description="Helical" evidence="7">
    <location>
        <begin position="276"/>
        <end position="296"/>
    </location>
</feature>
<proteinExistence type="inferred from homology"/>
<evidence type="ECO:0000256" key="7">
    <source>
        <dbReference type="SAM" id="Phobius"/>
    </source>
</evidence>
<evidence type="ECO:0000256" key="2">
    <source>
        <dbReference type="ARBA" id="ARBA00009700"/>
    </source>
</evidence>
<evidence type="ECO:0000256" key="3">
    <source>
        <dbReference type="ARBA" id="ARBA00022692"/>
    </source>
</evidence>
<evidence type="ECO:0000256" key="1">
    <source>
        <dbReference type="ARBA" id="ARBA00004141"/>
    </source>
</evidence>
<evidence type="ECO:0000256" key="5">
    <source>
        <dbReference type="ARBA" id="ARBA00023136"/>
    </source>
</evidence>
<evidence type="ECO:0008006" key="10">
    <source>
        <dbReference type="Google" id="ProtNLM"/>
    </source>
</evidence>
<feature type="transmembrane region" description="Helical" evidence="7">
    <location>
        <begin position="224"/>
        <end position="242"/>
    </location>
</feature>
<dbReference type="PANTHER" id="PTHR21433">
    <property type="entry name" value="TRANSMEMBRANE PROTEIN INDUCED BY TUMOR NECROSIS FACTOR ALPHA"/>
    <property type="match status" value="1"/>
</dbReference>
<reference evidence="8 9" key="1">
    <citation type="journal article" date="2015" name="Genome Biol.">
        <title>Comparative genomics of Steinernema reveals deeply conserved gene regulatory networks.</title>
        <authorList>
            <person name="Dillman A.R."/>
            <person name="Macchietto M."/>
            <person name="Porter C.F."/>
            <person name="Rogers A."/>
            <person name="Williams B."/>
            <person name="Antoshechkin I."/>
            <person name="Lee M.M."/>
            <person name="Goodwin Z."/>
            <person name="Lu X."/>
            <person name="Lewis E.E."/>
            <person name="Goodrich-Blair H."/>
            <person name="Stock S.P."/>
            <person name="Adams B.J."/>
            <person name="Sternberg P.W."/>
            <person name="Mortazavi A."/>
        </authorList>
    </citation>
    <scope>NUCLEOTIDE SEQUENCE [LARGE SCALE GENOMIC DNA]</scope>
    <source>
        <strain evidence="8 9">ALL</strain>
    </source>
</reference>
<feature type="transmembrane region" description="Helical" evidence="7">
    <location>
        <begin position="308"/>
        <end position="333"/>
    </location>
</feature>
<evidence type="ECO:0000313" key="8">
    <source>
        <dbReference type="EMBL" id="TKR57855.1"/>
    </source>
</evidence>
<dbReference type="Proteomes" id="UP000298663">
    <property type="component" value="Unassembled WGS sequence"/>
</dbReference>
<comment type="similarity">
    <text evidence="2">Belongs to the TMEM120 family.</text>
</comment>
<evidence type="ECO:0000313" key="9">
    <source>
        <dbReference type="Proteomes" id="UP000298663"/>
    </source>
</evidence>
<feature type="coiled-coil region" evidence="6">
    <location>
        <begin position="74"/>
        <end position="101"/>
    </location>
</feature>
<sequence>MAVSSSYAESMDEWDALMKEFQDLEDKHDTYLSKLNELTTLQNAALKSVKHQCYRVSQIKGDLKRLDSQKTPKSEEELTRMEKMKEQLTEVQLKLGEMQNELPVENNGLYLSVILGSNLNVSLLNKNERYRYKQEYEKFKVRVTYVLLVMLCLAYWFPTRAIDASCNFLMVWYYCTLTIRESILRINGSRIKGWWVLHHYASCVLCGITLTWKDGECYQQFRHTFILFSLYIGMVQLMQNVYQNGCLRRLHALGQRHSMDITVEGFSSWMFKGLTFLIPFLIVGYIFQFYCAYVLVQLYRALECTGQWQVIALVALFFLIACGNMFTILKVILRKIRESKSYHNVVRLTNKYRQKYE</sequence>
<dbReference type="OrthoDB" id="2015098at2759"/>
<keyword evidence="3 7" id="KW-0812">Transmembrane</keyword>
<dbReference type="GO" id="GO:0016020">
    <property type="term" value="C:membrane"/>
    <property type="evidence" value="ECO:0007669"/>
    <property type="project" value="UniProtKB-SubCell"/>
</dbReference>
<keyword evidence="5 7" id="KW-0472">Membrane</keyword>
<dbReference type="PANTHER" id="PTHR21433:SF0">
    <property type="entry name" value="TRANSMEMBRANE PROTEIN 120 HOMOLOG"/>
    <property type="match status" value="1"/>
</dbReference>